<proteinExistence type="predicted"/>
<reference evidence="3" key="1">
    <citation type="journal article" date="2014" name="Stand. Genomic Sci.">
        <title>Genome sequence of the exopolysaccharide-producing Salipiger mucosus type strain (DSM 16094(T)), a moderately halophilic member of the Roseobacter clade.</title>
        <authorList>
            <person name="Riedel T."/>
            <person name="Spring S."/>
            <person name="Fiebig A."/>
            <person name="Petersen J."/>
            <person name="Kyrpides N.C."/>
            <person name="Goker M."/>
            <person name="Klenk H.P."/>
        </authorList>
    </citation>
    <scope>NUCLEOTIDE SEQUENCE [LARGE SCALE GENOMIC DNA]</scope>
    <source>
        <strain evidence="3">DSM 16094</strain>
    </source>
</reference>
<sequence length="365" mass="37693">MVKFCLAGPDEDAKSHFDRRSEIFRHLASNRGDGSSRLFQTWSTLMDNAVDLPDRFTTESAPTDGLVTITDTQTGRAATIGLTYFGAVAQTLSQLFAGEGKASAASGTATEATSEEAVTETVSEPAVQEATAAQQFLPEFAAASAEAAPAATSPAPEPKKRAPRKRAASKASAPDAPAPAEKETAKPAAKTTKTSGTKSKAETKKSSAKSAAPKETESEEVTAKPASKTKRTSTAKSTATKAASEEKTAAAPAEEKSATTSTTKGRGKAKAPAKPRKASTKKTQTAPAADVIKGLGFSLVPKADAKTLTYDITGDGGASLGTVWQDAQTGRYHVAPADQEKFGSTDHTSLPAAKARVFVIAKQSA</sequence>
<dbReference type="STRING" id="1123237.Salmuc_01756"/>
<feature type="compositionally biased region" description="Low complexity" evidence="1">
    <location>
        <begin position="186"/>
        <end position="198"/>
    </location>
</feature>
<evidence type="ECO:0000313" key="3">
    <source>
        <dbReference type="Proteomes" id="UP000015347"/>
    </source>
</evidence>
<comment type="caution">
    <text evidence="2">The sequence shown here is derived from an EMBL/GenBank/DDBJ whole genome shotgun (WGS) entry which is preliminary data.</text>
</comment>
<evidence type="ECO:0000313" key="2">
    <source>
        <dbReference type="EMBL" id="EPX83981.1"/>
    </source>
</evidence>
<feature type="compositionally biased region" description="Basic and acidic residues" evidence="1">
    <location>
        <begin position="243"/>
        <end position="257"/>
    </location>
</feature>
<feature type="compositionally biased region" description="Low complexity" evidence="1">
    <location>
        <begin position="169"/>
        <end position="179"/>
    </location>
</feature>
<organism evidence="2 3">
    <name type="scientific">Salipiger mucosus DSM 16094</name>
    <dbReference type="NCBI Taxonomy" id="1123237"/>
    <lineage>
        <taxon>Bacteria</taxon>
        <taxon>Pseudomonadati</taxon>
        <taxon>Pseudomonadota</taxon>
        <taxon>Alphaproteobacteria</taxon>
        <taxon>Rhodobacterales</taxon>
        <taxon>Roseobacteraceae</taxon>
        <taxon>Salipiger</taxon>
    </lineage>
</organism>
<dbReference type="AlphaFoldDB" id="S9QRF8"/>
<protein>
    <submittedName>
        <fullName evidence="2">Uncharacterized protein</fullName>
    </submittedName>
</protein>
<feature type="region of interest" description="Disordered" evidence="1">
    <location>
        <begin position="143"/>
        <end position="286"/>
    </location>
</feature>
<gene>
    <name evidence="2" type="ORF">Salmuc_01756</name>
</gene>
<feature type="compositionally biased region" description="Basic residues" evidence="1">
    <location>
        <begin position="265"/>
        <end position="280"/>
    </location>
</feature>
<dbReference type="EMBL" id="APVH01000013">
    <property type="protein sequence ID" value="EPX83981.1"/>
    <property type="molecule type" value="Genomic_DNA"/>
</dbReference>
<keyword evidence="3" id="KW-1185">Reference proteome</keyword>
<feature type="compositionally biased region" description="Low complexity" evidence="1">
    <location>
        <begin position="143"/>
        <end position="154"/>
    </location>
</feature>
<dbReference type="Proteomes" id="UP000015347">
    <property type="component" value="Unassembled WGS sequence"/>
</dbReference>
<name>S9QRF8_9RHOB</name>
<accession>S9QRF8</accession>
<dbReference type="HOGENOM" id="CLU_758385_0_0_5"/>
<evidence type="ECO:0000256" key="1">
    <source>
        <dbReference type="SAM" id="MobiDB-lite"/>
    </source>
</evidence>